<dbReference type="AlphaFoldDB" id="A0AAJ7IU23"/>
<keyword evidence="3" id="KW-0539">Nucleus</keyword>
<comment type="similarity">
    <text evidence="4">Belongs to the DONSON family.</text>
</comment>
<dbReference type="GO" id="GO:0033260">
    <property type="term" value="P:nuclear DNA replication"/>
    <property type="evidence" value="ECO:0007669"/>
    <property type="project" value="TreeGrafter"/>
</dbReference>
<evidence type="ECO:0000313" key="7">
    <source>
        <dbReference type="RefSeq" id="XP_017876474.1"/>
    </source>
</evidence>
<dbReference type="CTD" id="40642"/>
<dbReference type="PANTHER" id="PTHR12972">
    <property type="entry name" value="DOWNSTREAM NEIGHBOR OF SON"/>
    <property type="match status" value="1"/>
</dbReference>
<keyword evidence="6" id="KW-1185">Reference proteome</keyword>
<dbReference type="GeneID" id="108622877"/>
<keyword evidence="2" id="KW-0217">Developmental protein</keyword>
<reference evidence="7" key="1">
    <citation type="submission" date="2025-08" db="UniProtKB">
        <authorList>
            <consortium name="RefSeq"/>
        </authorList>
    </citation>
    <scope>IDENTIFICATION</scope>
    <source>
        <tissue evidence="7">Whole body</tissue>
    </source>
</reference>
<protein>
    <submittedName>
        <fullName evidence="7">Protein downstream neighbor of son homolog isoform X1</fullName>
    </submittedName>
</protein>
<evidence type="ECO:0000256" key="2">
    <source>
        <dbReference type="ARBA" id="ARBA00022473"/>
    </source>
</evidence>
<evidence type="ECO:0000256" key="5">
    <source>
        <dbReference type="SAM" id="MobiDB-lite"/>
    </source>
</evidence>
<evidence type="ECO:0000256" key="1">
    <source>
        <dbReference type="ARBA" id="ARBA00004123"/>
    </source>
</evidence>
<dbReference type="Proteomes" id="UP000694925">
    <property type="component" value="Unplaced"/>
</dbReference>
<evidence type="ECO:0000256" key="3">
    <source>
        <dbReference type="ARBA" id="ARBA00023242"/>
    </source>
</evidence>
<sequence>MENKEKLEWKRPEEVMQLHRLKMRKRALQARINNVRLNSTTAEISEKSSPVPGLFVSQKRKNPFVKDEANKKPNITPPDLEVSNDSTLFELLKIDPPKVAEAETSFENCPLTFSNAFLRPDKIKDMVELETVKGEKYIPIDWTLKSKMRFMSPKPFPWNCKLRTSEEASGTTGFVRCLNISEQDSTLDTSPNARLHRCCLIWQHPSIPWLDLFPRSAGKVSATLVNNSIITNNTAIKEALYKEWCESFRSLFNLLRARQCPYFYVCANNFTVLFRAAGICGVSEAHALLTPTTRGFRQLLNQEEIEYTMPLRKDNRRRSDGTDSGCDTLDSTTTNTASYKEHENIDDEEVETQDEWLQSLGVENAEIRKINSSQARITLEKQTDIDNLKQSLVFVKGVEAQALFNFLINCKSAITTNGPLAGVPPTLLAPVAFHGAMLRPIKVRESVVRVDNERFFSLELKGPLLPHVLPSLCSLMKSSQMEKYSASCARLDSTTSFSDVKHEIGRLLFLIRTVPVAFIYRLTDRIFSDQKESSNVLKISENVFGKENLSDCGFTNELVKYFCNPDSTRIEVIENIKYSNNLYTWS</sequence>
<name>A0AAJ7IU23_9HYME</name>
<proteinExistence type="inferred from homology"/>
<feature type="region of interest" description="Disordered" evidence="5">
    <location>
        <begin position="314"/>
        <end position="334"/>
    </location>
</feature>
<dbReference type="GO" id="GO:0005634">
    <property type="term" value="C:nucleus"/>
    <property type="evidence" value="ECO:0007669"/>
    <property type="project" value="UniProtKB-SubCell"/>
</dbReference>
<organism evidence="6 7">
    <name type="scientific">Ceratina calcarata</name>
    <dbReference type="NCBI Taxonomy" id="156304"/>
    <lineage>
        <taxon>Eukaryota</taxon>
        <taxon>Metazoa</taxon>
        <taxon>Ecdysozoa</taxon>
        <taxon>Arthropoda</taxon>
        <taxon>Hexapoda</taxon>
        <taxon>Insecta</taxon>
        <taxon>Pterygota</taxon>
        <taxon>Neoptera</taxon>
        <taxon>Endopterygota</taxon>
        <taxon>Hymenoptera</taxon>
        <taxon>Apocrita</taxon>
        <taxon>Aculeata</taxon>
        <taxon>Apoidea</taxon>
        <taxon>Anthophila</taxon>
        <taxon>Apidae</taxon>
        <taxon>Ceratina</taxon>
        <taxon>Zadontomerus</taxon>
    </lineage>
</organism>
<dbReference type="PANTHER" id="PTHR12972:SF0">
    <property type="entry name" value="PROTEIN DOWNSTREAM NEIGHBOR OF SON"/>
    <property type="match status" value="1"/>
</dbReference>
<evidence type="ECO:0000256" key="4">
    <source>
        <dbReference type="ARBA" id="ARBA00025806"/>
    </source>
</evidence>
<dbReference type="InterPro" id="IPR024861">
    <property type="entry name" value="Donson"/>
</dbReference>
<dbReference type="KEGG" id="ccal:108622877"/>
<comment type="subcellular location">
    <subcellularLocation>
        <location evidence="1">Nucleus</location>
    </subcellularLocation>
</comment>
<evidence type="ECO:0000313" key="6">
    <source>
        <dbReference type="Proteomes" id="UP000694925"/>
    </source>
</evidence>
<dbReference type="PRINTS" id="PR02064">
    <property type="entry name" value="DONSON"/>
</dbReference>
<gene>
    <name evidence="7" type="primary">LOC108622877</name>
</gene>
<dbReference type="RefSeq" id="XP_017876474.1">
    <property type="nucleotide sequence ID" value="XM_018020985.2"/>
</dbReference>
<accession>A0AAJ7IU23</accession>